<evidence type="ECO:0000313" key="3">
    <source>
        <dbReference type="Proteomes" id="UP000585474"/>
    </source>
</evidence>
<reference evidence="2 3" key="1">
    <citation type="submission" date="2019-07" db="EMBL/GenBank/DDBJ databases">
        <title>De Novo Assembly of kiwifruit Actinidia rufa.</title>
        <authorList>
            <person name="Sugita-Konishi S."/>
            <person name="Sato K."/>
            <person name="Mori E."/>
            <person name="Abe Y."/>
            <person name="Kisaki G."/>
            <person name="Hamano K."/>
            <person name="Suezawa K."/>
            <person name="Otani M."/>
            <person name="Fukuda T."/>
            <person name="Manabe T."/>
            <person name="Gomi K."/>
            <person name="Tabuchi M."/>
            <person name="Akimitsu K."/>
            <person name="Kataoka I."/>
        </authorList>
    </citation>
    <scope>NUCLEOTIDE SEQUENCE [LARGE SCALE GENOMIC DNA]</scope>
    <source>
        <strain evidence="3">cv. Fuchu</strain>
    </source>
</reference>
<keyword evidence="3" id="KW-1185">Reference proteome</keyword>
<dbReference type="AlphaFoldDB" id="A0A7J0GHR8"/>
<organism evidence="2 3">
    <name type="scientific">Actinidia rufa</name>
    <dbReference type="NCBI Taxonomy" id="165716"/>
    <lineage>
        <taxon>Eukaryota</taxon>
        <taxon>Viridiplantae</taxon>
        <taxon>Streptophyta</taxon>
        <taxon>Embryophyta</taxon>
        <taxon>Tracheophyta</taxon>
        <taxon>Spermatophyta</taxon>
        <taxon>Magnoliopsida</taxon>
        <taxon>eudicotyledons</taxon>
        <taxon>Gunneridae</taxon>
        <taxon>Pentapetalae</taxon>
        <taxon>asterids</taxon>
        <taxon>Ericales</taxon>
        <taxon>Actinidiaceae</taxon>
        <taxon>Actinidia</taxon>
    </lineage>
</organism>
<comment type="caution">
    <text evidence="2">The sequence shown here is derived from an EMBL/GenBank/DDBJ whole genome shotgun (WGS) entry which is preliminary data.</text>
</comment>
<gene>
    <name evidence="2" type="ORF">Acr_21g0009450</name>
</gene>
<accession>A0A7J0GHR8</accession>
<feature type="transmembrane region" description="Helical" evidence="1">
    <location>
        <begin position="21"/>
        <end position="40"/>
    </location>
</feature>
<protein>
    <submittedName>
        <fullName evidence="2">Defensin-like protein</fullName>
    </submittedName>
</protein>
<name>A0A7J0GHR8_9ERIC</name>
<dbReference type="EMBL" id="BJWL01000021">
    <property type="protein sequence ID" value="GFZ10346.1"/>
    <property type="molecule type" value="Genomic_DNA"/>
</dbReference>
<sequence length="64" mass="6959">MKRIPTVEARICERRSKTWKGFVEILTTATVSAGTGNVLLMEPVMLNSRDSHASVASIASPVFP</sequence>
<evidence type="ECO:0000313" key="2">
    <source>
        <dbReference type="EMBL" id="GFZ10346.1"/>
    </source>
</evidence>
<dbReference type="Proteomes" id="UP000585474">
    <property type="component" value="Unassembled WGS sequence"/>
</dbReference>
<keyword evidence="1" id="KW-0472">Membrane</keyword>
<keyword evidence="1" id="KW-1133">Transmembrane helix</keyword>
<proteinExistence type="predicted"/>
<dbReference type="OrthoDB" id="1146736at2759"/>
<evidence type="ECO:0000256" key="1">
    <source>
        <dbReference type="SAM" id="Phobius"/>
    </source>
</evidence>
<keyword evidence="1" id="KW-0812">Transmembrane</keyword>